<organism evidence="1 2">
    <name type="scientific">Allocoprobacillus halotolerans</name>
    <dbReference type="NCBI Taxonomy" id="2944914"/>
    <lineage>
        <taxon>Bacteria</taxon>
        <taxon>Bacillati</taxon>
        <taxon>Bacillota</taxon>
        <taxon>Erysipelotrichia</taxon>
        <taxon>Erysipelotrichales</taxon>
        <taxon>Erysipelotrichaceae</taxon>
        <taxon>Allocoprobacillus</taxon>
    </lineage>
</organism>
<evidence type="ECO:0000313" key="2">
    <source>
        <dbReference type="Proteomes" id="UP001060112"/>
    </source>
</evidence>
<sequence length="121" mass="14059">MLKFKKILLVIVCLLVLLIGLFFLDKQTTYIIALNQNNVEVLNDDIIIEMSSGTSMGYFKKAELEEMEEGIYRIEAYFSLLTGEYSGYKYTIDNSDKHIKEIRQYSLDGSDNYTVIYQNKN</sequence>
<name>A0ABY5I6F5_9FIRM</name>
<reference evidence="1" key="1">
    <citation type="submission" date="2022-07" db="EMBL/GenBank/DDBJ databases">
        <title>Faecal culturing of patients with breast cancer.</title>
        <authorList>
            <person name="Teng N.M.Y."/>
            <person name="Kiu R."/>
            <person name="Evans R."/>
            <person name="Baker D.J."/>
            <person name="Zenner C."/>
            <person name="Robinson S.D."/>
            <person name="Hall L.J."/>
        </authorList>
    </citation>
    <scope>NUCLEOTIDE SEQUENCE</scope>
    <source>
        <strain evidence="1">LH1062</strain>
    </source>
</reference>
<accession>A0ABY5I6F5</accession>
<dbReference type="EMBL" id="CP101620">
    <property type="protein sequence ID" value="UTY39525.1"/>
    <property type="molecule type" value="Genomic_DNA"/>
</dbReference>
<proteinExistence type="predicted"/>
<dbReference type="RefSeq" id="WP_290140661.1">
    <property type="nucleotide sequence ID" value="NZ_CP101620.1"/>
</dbReference>
<dbReference type="Proteomes" id="UP001060112">
    <property type="component" value="Chromosome"/>
</dbReference>
<evidence type="ECO:0008006" key="3">
    <source>
        <dbReference type="Google" id="ProtNLM"/>
    </source>
</evidence>
<protein>
    <recommendedName>
        <fullName evidence="3">YxeA family protein</fullName>
    </recommendedName>
</protein>
<keyword evidence="2" id="KW-1185">Reference proteome</keyword>
<gene>
    <name evidence="1" type="ORF">NMU03_01430</name>
</gene>
<evidence type="ECO:0000313" key="1">
    <source>
        <dbReference type="EMBL" id="UTY39525.1"/>
    </source>
</evidence>